<reference evidence="2 3" key="1">
    <citation type="submission" date="2016-10" db="EMBL/GenBank/DDBJ databases">
        <authorList>
            <person name="de Groot N.N."/>
        </authorList>
    </citation>
    <scope>NUCLEOTIDE SEQUENCE [LARGE SCALE GENOMIC DNA]</scope>
    <source>
        <strain evidence="2 3">DSM 2895</strain>
    </source>
</reference>
<feature type="signal peptide" evidence="1">
    <location>
        <begin position="1"/>
        <end position="28"/>
    </location>
</feature>
<name>A0A1G8ISA2_ANEMI</name>
<evidence type="ECO:0008006" key="4">
    <source>
        <dbReference type="Google" id="ProtNLM"/>
    </source>
</evidence>
<dbReference type="AlphaFoldDB" id="A0A1G8ISA2"/>
<dbReference type="OrthoDB" id="2680092at2"/>
<protein>
    <recommendedName>
        <fullName evidence="4">Lipoprotein</fullName>
    </recommendedName>
</protein>
<evidence type="ECO:0000256" key="1">
    <source>
        <dbReference type="SAM" id="SignalP"/>
    </source>
</evidence>
<sequence length="142" mass="16295">MMHLKRKQSHRWMWLVPLLLCTALIAGCGDKQETLLYVGQSDNWKALLTVIHTADGKEEQQVLRLSYKSADIDSVYNVRYRLAGLAQEVSGSEDDMNNKSSIIHRTSCTGCEQRREDSTFTVTVDWSPNRNETFPVTFVRKE</sequence>
<proteinExistence type="predicted"/>
<dbReference type="RefSeq" id="WP_043064085.1">
    <property type="nucleotide sequence ID" value="NZ_BJOA01000010.1"/>
</dbReference>
<feature type="chain" id="PRO_5038981909" description="Lipoprotein" evidence="1">
    <location>
        <begin position="29"/>
        <end position="142"/>
    </location>
</feature>
<keyword evidence="1" id="KW-0732">Signal</keyword>
<dbReference type="PROSITE" id="PS51257">
    <property type="entry name" value="PROKAR_LIPOPROTEIN"/>
    <property type="match status" value="1"/>
</dbReference>
<evidence type="ECO:0000313" key="3">
    <source>
        <dbReference type="Proteomes" id="UP000182836"/>
    </source>
</evidence>
<accession>A0A1G8ISA2</accession>
<dbReference type="EMBL" id="FNED01000002">
    <property type="protein sequence ID" value="SDI21895.1"/>
    <property type="molecule type" value="Genomic_DNA"/>
</dbReference>
<gene>
    <name evidence="2" type="ORF">SAMN04487909_102159</name>
</gene>
<dbReference type="Proteomes" id="UP000182836">
    <property type="component" value="Unassembled WGS sequence"/>
</dbReference>
<organism evidence="2 3">
    <name type="scientific">Aneurinibacillus migulanus</name>
    <name type="common">Bacillus migulanus</name>
    <dbReference type="NCBI Taxonomy" id="47500"/>
    <lineage>
        <taxon>Bacteria</taxon>
        <taxon>Bacillati</taxon>
        <taxon>Bacillota</taxon>
        <taxon>Bacilli</taxon>
        <taxon>Bacillales</taxon>
        <taxon>Paenibacillaceae</taxon>
        <taxon>Aneurinibacillus group</taxon>
        <taxon>Aneurinibacillus</taxon>
    </lineage>
</organism>
<evidence type="ECO:0000313" key="2">
    <source>
        <dbReference type="EMBL" id="SDI21895.1"/>
    </source>
</evidence>